<accession>A0A1S1X0Q7</accession>
<dbReference type="EC" id="1.17.7.3" evidence="7"/>
<feature type="binding site" evidence="7">
    <location>
        <position position="353"/>
    </location>
    <ligand>
        <name>[4Fe-4S] cluster</name>
        <dbReference type="ChEBI" id="CHEBI:49883"/>
    </ligand>
</feature>
<dbReference type="GO" id="GO:0051539">
    <property type="term" value="F:4 iron, 4 sulfur cluster binding"/>
    <property type="evidence" value="ECO:0007669"/>
    <property type="project" value="UniProtKB-UniRule"/>
</dbReference>
<dbReference type="NCBIfam" id="TIGR00612">
    <property type="entry name" value="ispG_gcpE"/>
    <property type="match status" value="1"/>
</dbReference>
<dbReference type="InterPro" id="IPR004588">
    <property type="entry name" value="IspG_bac-typ"/>
</dbReference>
<evidence type="ECO:0000259" key="9">
    <source>
        <dbReference type="Pfam" id="PF04551"/>
    </source>
</evidence>
<dbReference type="Gene3D" id="3.20.20.20">
    <property type="entry name" value="Dihydropteroate synthase-like"/>
    <property type="match status" value="1"/>
</dbReference>
<dbReference type="FunFam" id="3.20.20.20:FF:000001">
    <property type="entry name" value="4-hydroxy-3-methylbut-2-en-1-yl diphosphate synthase (flavodoxin)"/>
    <property type="match status" value="1"/>
</dbReference>
<evidence type="ECO:0000256" key="6">
    <source>
        <dbReference type="ARBA" id="ARBA00023229"/>
    </source>
</evidence>
<name>A0A1S1X0Q7_9NEIS</name>
<feature type="binding site" evidence="7">
    <location>
        <position position="346"/>
    </location>
    <ligand>
        <name>[4Fe-4S] cluster</name>
        <dbReference type="ChEBI" id="CHEBI:49883"/>
    </ligand>
</feature>
<reference evidence="11 12" key="1">
    <citation type="submission" date="2016-09" db="EMBL/GenBank/DDBJ databases">
        <title>Chromobacterium muskegensis sp. nov., an insecticidal bacterium isolated from Sphagnum bogs.</title>
        <authorList>
            <person name="Sparks M.E."/>
            <person name="Blackburn M.B."/>
            <person name="Gundersen-Rindal D.E."/>
            <person name="Mitchell A."/>
            <person name="Farrar R."/>
            <person name="Kuhar D."/>
        </authorList>
    </citation>
    <scope>NUCLEOTIDE SEQUENCE [LARGE SCALE GENOMIC DNA]</scope>
    <source>
        <strain evidence="11 12">37-2</strain>
    </source>
</reference>
<dbReference type="InterPro" id="IPR058578">
    <property type="entry name" value="IspG_TIM"/>
</dbReference>
<evidence type="ECO:0000256" key="2">
    <source>
        <dbReference type="ARBA" id="ARBA00022723"/>
    </source>
</evidence>
<dbReference type="PANTHER" id="PTHR30454">
    <property type="entry name" value="4-HYDROXY-3-METHYLBUT-2-EN-1-YL DIPHOSPHATE SYNTHASE"/>
    <property type="match status" value="1"/>
</dbReference>
<feature type="region of interest" description="Disordered" evidence="8">
    <location>
        <begin position="408"/>
        <end position="429"/>
    </location>
</feature>
<evidence type="ECO:0000256" key="7">
    <source>
        <dbReference type="HAMAP-Rule" id="MF_00159"/>
    </source>
</evidence>
<proteinExistence type="inferred from homology"/>
<evidence type="ECO:0000256" key="5">
    <source>
        <dbReference type="ARBA" id="ARBA00023014"/>
    </source>
</evidence>
<dbReference type="RefSeq" id="WP_071115500.1">
    <property type="nucleotide sequence ID" value="NZ_MKCS01000001.1"/>
</dbReference>
<evidence type="ECO:0000313" key="11">
    <source>
        <dbReference type="EMBL" id="OHX13104.1"/>
    </source>
</evidence>
<keyword evidence="3 7" id="KW-0560">Oxidoreductase</keyword>
<dbReference type="OrthoDB" id="9803214at2"/>
<dbReference type="GO" id="GO:0141197">
    <property type="term" value="F:4-hydroxy-3-methylbut-2-enyl-diphosphate synthase activity (flavodoxin)"/>
    <property type="evidence" value="ECO:0007669"/>
    <property type="project" value="UniProtKB-EC"/>
</dbReference>
<dbReference type="GO" id="GO:0005506">
    <property type="term" value="F:iron ion binding"/>
    <property type="evidence" value="ECO:0007669"/>
    <property type="project" value="InterPro"/>
</dbReference>
<dbReference type="GO" id="GO:0046429">
    <property type="term" value="F:4-hydroxy-3-methylbut-2-en-1-yl diphosphate synthase activity (ferredoxin)"/>
    <property type="evidence" value="ECO:0007669"/>
    <property type="project" value="UniProtKB-UniRule"/>
</dbReference>
<sequence length="429" mass="46040">MDSVNIARRLTRQVRVGHVLVGSAAPVMVQSMTNTDTADAAATIEQVYQLAEAGSEVVRITVNSPEAAAKVAEIRQRLDDMGCDVPLVGDFHFNGDRLLKEYPDCARALAKYRINPGNVGKGAKGDDKFAFMIRTAMEHDKAVRIGVNWGSLDQALLARMMDANSRAASPLPLPKLMQEALIVSALESAEKAVEIGLSPDNIILSCKVSNVQDLISVYRDLGSRCDYPLHLGLTEAGMGSKGIVASSAALAVLLQEGIGDTIRISLTPQPGEARTKEVVVAQELLQTMGLRSFTPLVTACPGCGRTTSTFFQELADHIQSYLREQMPIWRLQYPGVEDMKVAVMGCVVNGPGESKLADIGISLPGTGEVPVAPVYVDGCKDVTLKGDNIPAEFTAIVDNYVRTRYGEGGAKRREGPAERTIPIHPVGAR</sequence>
<comment type="function">
    <text evidence="7">Converts 2C-methyl-D-erythritol 2,4-cyclodiphosphate (ME-2,4cPP) into 1-hydroxy-2-methyl-2-(E)-butenyl 4-diphosphate.</text>
</comment>
<keyword evidence="2 7" id="KW-0479">Metal-binding</keyword>
<dbReference type="SUPFAM" id="SSF56014">
    <property type="entry name" value="Nitrite and sulphite reductase 4Fe-4S domain-like"/>
    <property type="match status" value="1"/>
</dbReference>
<comment type="similarity">
    <text evidence="7">Belongs to the IspG family.</text>
</comment>
<dbReference type="GO" id="GO:0016114">
    <property type="term" value="P:terpenoid biosynthetic process"/>
    <property type="evidence" value="ECO:0007669"/>
    <property type="project" value="InterPro"/>
</dbReference>
<dbReference type="FunFam" id="3.30.413.10:FF:000012">
    <property type="entry name" value="4-hydroxy-3-methylbut-2-en-1-yl diphosphate synthase (flavodoxin)"/>
    <property type="match status" value="1"/>
</dbReference>
<dbReference type="InterPro" id="IPR045854">
    <property type="entry name" value="NO2/SO3_Rdtase_4Fe4S_sf"/>
</dbReference>
<dbReference type="Pfam" id="PF26540">
    <property type="entry name" value="GcpE_C"/>
    <property type="match status" value="1"/>
</dbReference>
<dbReference type="Pfam" id="PF04551">
    <property type="entry name" value="GcpE"/>
    <property type="match status" value="1"/>
</dbReference>
<keyword evidence="6 7" id="KW-0414">Isoprene biosynthesis</keyword>
<evidence type="ECO:0000256" key="8">
    <source>
        <dbReference type="SAM" id="MobiDB-lite"/>
    </source>
</evidence>
<dbReference type="EMBL" id="MKCS01000001">
    <property type="protein sequence ID" value="OHX13104.1"/>
    <property type="molecule type" value="Genomic_DNA"/>
</dbReference>
<dbReference type="GO" id="GO:0019288">
    <property type="term" value="P:isopentenyl diphosphate biosynthetic process, methylerythritol 4-phosphate pathway"/>
    <property type="evidence" value="ECO:0007669"/>
    <property type="project" value="UniProtKB-UniRule"/>
</dbReference>
<comment type="cofactor">
    <cofactor evidence="7">
        <name>[4Fe-4S] cluster</name>
        <dbReference type="ChEBI" id="CHEBI:49883"/>
    </cofactor>
    <text evidence="7">Binds 1 [4Fe-4S] cluster.</text>
</comment>
<evidence type="ECO:0000256" key="4">
    <source>
        <dbReference type="ARBA" id="ARBA00023004"/>
    </source>
</evidence>
<keyword evidence="1 7" id="KW-0004">4Fe-4S</keyword>
<protein>
    <recommendedName>
        <fullName evidence="7">4-hydroxy-3-methylbut-2-en-1-yl diphosphate synthase (flavodoxin)</fullName>
        <ecNumber evidence="7">1.17.7.3</ecNumber>
    </recommendedName>
    <alternativeName>
        <fullName evidence="7">1-hydroxy-2-methyl-2-(E)-butenyl 4-diphosphate synthase</fullName>
    </alternativeName>
</protein>
<feature type="domain" description="IspG C-terminal" evidence="10">
    <location>
        <begin position="297"/>
        <end position="398"/>
    </location>
</feature>
<evidence type="ECO:0000256" key="3">
    <source>
        <dbReference type="ARBA" id="ARBA00023002"/>
    </source>
</evidence>
<dbReference type="AlphaFoldDB" id="A0A1S1X0Q7"/>
<organism evidence="11 12">
    <name type="scientific">Chromobacterium sphagni</name>
    <dbReference type="NCBI Taxonomy" id="1903179"/>
    <lineage>
        <taxon>Bacteria</taxon>
        <taxon>Pseudomonadati</taxon>
        <taxon>Pseudomonadota</taxon>
        <taxon>Betaproteobacteria</taxon>
        <taxon>Neisseriales</taxon>
        <taxon>Chromobacteriaceae</taxon>
        <taxon>Chromobacterium</taxon>
    </lineage>
</organism>
<dbReference type="PIRSF" id="PIRSF004640">
    <property type="entry name" value="IspG"/>
    <property type="match status" value="1"/>
</dbReference>
<comment type="caution">
    <text evidence="11">The sequence shown here is derived from an EMBL/GenBank/DDBJ whole genome shotgun (WGS) entry which is preliminary data.</text>
</comment>
<gene>
    <name evidence="7" type="primary">ispG</name>
    <name evidence="11" type="ORF">BI347_05960</name>
</gene>
<dbReference type="STRING" id="1903179.BI347_05960"/>
<dbReference type="InterPro" id="IPR058579">
    <property type="entry name" value="IspG_C"/>
</dbReference>
<dbReference type="InterPro" id="IPR016425">
    <property type="entry name" value="IspG_bac"/>
</dbReference>
<dbReference type="Proteomes" id="UP000180088">
    <property type="component" value="Unassembled WGS sequence"/>
</dbReference>
<dbReference type="Gene3D" id="3.30.413.10">
    <property type="entry name" value="Sulfite Reductase Hemoprotein, domain 1"/>
    <property type="match status" value="1"/>
</dbReference>
<feature type="domain" description="IspG TIM-barrel" evidence="9">
    <location>
        <begin position="11"/>
        <end position="281"/>
    </location>
</feature>
<feature type="binding site" evidence="7">
    <location>
        <position position="303"/>
    </location>
    <ligand>
        <name>[4Fe-4S] cluster</name>
        <dbReference type="ChEBI" id="CHEBI:49883"/>
    </ligand>
</feature>
<feature type="binding site" evidence="7">
    <location>
        <position position="300"/>
    </location>
    <ligand>
        <name>[4Fe-4S] cluster</name>
        <dbReference type="ChEBI" id="CHEBI:49883"/>
    </ligand>
</feature>
<keyword evidence="5 7" id="KW-0411">Iron-sulfur</keyword>
<keyword evidence="4 7" id="KW-0408">Iron</keyword>
<comment type="pathway">
    <text evidence="7">Isoprenoid biosynthesis; isopentenyl diphosphate biosynthesis via DXP pathway; isopentenyl diphosphate from 1-deoxy-D-xylulose 5-phosphate: step 5/6.</text>
</comment>
<comment type="catalytic activity">
    <reaction evidence="7">
        <text>(2E)-4-hydroxy-3-methylbut-2-enyl diphosphate + oxidized [flavodoxin] + H2O + 2 H(+) = 2-C-methyl-D-erythritol 2,4-cyclic diphosphate + reduced [flavodoxin]</text>
        <dbReference type="Rhea" id="RHEA:43604"/>
        <dbReference type="Rhea" id="RHEA-COMP:10622"/>
        <dbReference type="Rhea" id="RHEA-COMP:10623"/>
        <dbReference type="ChEBI" id="CHEBI:15377"/>
        <dbReference type="ChEBI" id="CHEBI:15378"/>
        <dbReference type="ChEBI" id="CHEBI:57618"/>
        <dbReference type="ChEBI" id="CHEBI:58210"/>
        <dbReference type="ChEBI" id="CHEBI:58483"/>
        <dbReference type="ChEBI" id="CHEBI:128753"/>
        <dbReference type="EC" id="1.17.7.3"/>
    </reaction>
</comment>
<dbReference type="NCBIfam" id="NF001540">
    <property type="entry name" value="PRK00366.1"/>
    <property type="match status" value="1"/>
</dbReference>
<evidence type="ECO:0000313" key="12">
    <source>
        <dbReference type="Proteomes" id="UP000180088"/>
    </source>
</evidence>
<dbReference type="HAMAP" id="MF_00159">
    <property type="entry name" value="IspG"/>
    <property type="match status" value="1"/>
</dbReference>
<dbReference type="PANTHER" id="PTHR30454:SF0">
    <property type="entry name" value="4-HYDROXY-3-METHYLBUT-2-EN-1-YL DIPHOSPHATE SYNTHASE (FERREDOXIN), CHLOROPLASTIC"/>
    <property type="match status" value="1"/>
</dbReference>
<evidence type="ECO:0000256" key="1">
    <source>
        <dbReference type="ARBA" id="ARBA00022485"/>
    </source>
</evidence>
<dbReference type="InterPro" id="IPR011005">
    <property type="entry name" value="Dihydropteroate_synth-like_sf"/>
</dbReference>
<evidence type="ECO:0000259" key="10">
    <source>
        <dbReference type="Pfam" id="PF26540"/>
    </source>
</evidence>
<dbReference type="UniPathway" id="UPA00056">
    <property type="reaction ID" value="UER00096"/>
</dbReference>